<name>A0A0S7ERI9_9TELE</name>
<sequence>TFSSSGFCTRLSHSHTLRNAQQHTLFTHIHTKKRVLLSVNTDCAHKCRVNCFIHTADGNSFASSSVTLTQQEKFSKKYKARGIGRKREKSAEMERETKQSTGW</sequence>
<feature type="compositionally biased region" description="Basic and acidic residues" evidence="1">
    <location>
        <begin position="89"/>
        <end position="103"/>
    </location>
</feature>
<evidence type="ECO:0000313" key="2">
    <source>
        <dbReference type="EMBL" id="JAO04925.1"/>
    </source>
</evidence>
<dbReference type="AlphaFoldDB" id="A0A0S7ERI9"/>
<feature type="compositionally biased region" description="Basic residues" evidence="1">
    <location>
        <begin position="77"/>
        <end position="88"/>
    </location>
</feature>
<feature type="non-terminal residue" evidence="2">
    <location>
        <position position="1"/>
    </location>
</feature>
<dbReference type="EMBL" id="GBYX01476752">
    <property type="protein sequence ID" value="JAO04925.1"/>
    <property type="molecule type" value="Transcribed_RNA"/>
</dbReference>
<reference evidence="2" key="1">
    <citation type="submission" date="2014-12" db="EMBL/GenBank/DDBJ databases">
        <title>Parallel Evolution in Life History Adaptation Evident in the Tissue-Specific Poeciliopsis prolifica transcriptome.</title>
        <authorList>
            <person name="Jue N.K."/>
            <person name="Foley R.J."/>
            <person name="Obergfell C."/>
            <person name="Reznick D.N."/>
            <person name="O'Neill R.J."/>
            <person name="O'Neill M.J."/>
        </authorList>
    </citation>
    <scope>NUCLEOTIDE SEQUENCE</scope>
</reference>
<proteinExistence type="predicted"/>
<organism evidence="2">
    <name type="scientific">Poeciliopsis prolifica</name>
    <name type="common">blackstripe livebearer</name>
    <dbReference type="NCBI Taxonomy" id="188132"/>
    <lineage>
        <taxon>Eukaryota</taxon>
        <taxon>Metazoa</taxon>
        <taxon>Chordata</taxon>
        <taxon>Craniata</taxon>
        <taxon>Vertebrata</taxon>
        <taxon>Euteleostomi</taxon>
        <taxon>Actinopterygii</taxon>
        <taxon>Neopterygii</taxon>
        <taxon>Teleostei</taxon>
        <taxon>Neoteleostei</taxon>
        <taxon>Acanthomorphata</taxon>
        <taxon>Ovalentaria</taxon>
        <taxon>Atherinomorphae</taxon>
        <taxon>Cyprinodontiformes</taxon>
        <taxon>Poeciliidae</taxon>
        <taxon>Poeciliinae</taxon>
        <taxon>Poeciliopsis</taxon>
    </lineage>
</organism>
<feature type="region of interest" description="Disordered" evidence="1">
    <location>
        <begin position="77"/>
        <end position="103"/>
    </location>
</feature>
<accession>A0A0S7ERI9</accession>
<protein>
    <submittedName>
        <fullName evidence="2">PPUP1050</fullName>
    </submittedName>
</protein>
<gene>
    <name evidence="2" type="primary">PPUP1050</name>
</gene>
<evidence type="ECO:0000256" key="1">
    <source>
        <dbReference type="SAM" id="MobiDB-lite"/>
    </source>
</evidence>